<accession>A0A853R9X8</accession>
<keyword evidence="1" id="KW-1133">Transmembrane helix</keyword>
<evidence type="ECO:0000256" key="1">
    <source>
        <dbReference type="SAM" id="Phobius"/>
    </source>
</evidence>
<dbReference type="AlphaFoldDB" id="A0A853R9X8"/>
<comment type="caution">
    <text evidence="2">The sequence shown here is derived from an EMBL/GenBank/DDBJ whole genome shotgun (WGS) entry which is preliminary data.</text>
</comment>
<keyword evidence="1" id="KW-0472">Membrane</keyword>
<feature type="transmembrane region" description="Helical" evidence="1">
    <location>
        <begin position="23"/>
        <end position="44"/>
    </location>
</feature>
<sequence>MLDNSIDFTAKQLEYHQKKTRGFLRWVWGLAIGILVVIFIFATYTNLQLQTVASVFLQLTERVGYLVADKPKMPDFVKLINENYFGYWAVSGLLLAIMASLGMLKYHSSRTAFFERELLLLYKYQGLLVAKEFSEEATTKIIELYLSQANSDEPKISINPVLDSISQSTDKILEHLKNKL</sequence>
<name>A0A853R9X8_9VIBR</name>
<dbReference type="Proteomes" id="UP000094808">
    <property type="component" value="Unassembled WGS sequence"/>
</dbReference>
<reference evidence="2 3" key="1">
    <citation type="journal article" date="2012" name="Science">
        <title>Ecological populations of bacteria act as socially cohesive units of antibiotic production and resistance.</title>
        <authorList>
            <person name="Cordero O.X."/>
            <person name="Wildschutte H."/>
            <person name="Kirkup B."/>
            <person name="Proehl S."/>
            <person name="Ngo L."/>
            <person name="Hussain F."/>
            <person name="Le Roux F."/>
            <person name="Mincer T."/>
            <person name="Polz M.F."/>
        </authorList>
    </citation>
    <scope>NUCLEOTIDE SEQUENCE [LARGE SCALE GENOMIC DNA]</scope>
    <source>
        <strain evidence="2 3">FS-238</strain>
    </source>
</reference>
<keyword evidence="1" id="KW-0812">Transmembrane</keyword>
<protein>
    <submittedName>
        <fullName evidence="2">Uncharacterized protein</fullName>
    </submittedName>
</protein>
<feature type="transmembrane region" description="Helical" evidence="1">
    <location>
        <begin position="85"/>
        <end position="104"/>
    </location>
</feature>
<dbReference type="EMBL" id="AJYS02000015">
    <property type="protein sequence ID" value="OEE42063.1"/>
    <property type="molecule type" value="Genomic_DNA"/>
</dbReference>
<keyword evidence="3" id="KW-1185">Reference proteome</keyword>
<proteinExistence type="predicted"/>
<evidence type="ECO:0000313" key="2">
    <source>
        <dbReference type="EMBL" id="OEE42063.1"/>
    </source>
</evidence>
<organism evidence="2 3">
    <name type="scientific">Vibrio ordalii FS-238</name>
    <dbReference type="NCBI Taxonomy" id="617133"/>
    <lineage>
        <taxon>Bacteria</taxon>
        <taxon>Pseudomonadati</taxon>
        <taxon>Pseudomonadota</taxon>
        <taxon>Gammaproteobacteria</taxon>
        <taxon>Vibrionales</taxon>
        <taxon>Vibrionaceae</taxon>
        <taxon>Vibrio</taxon>
    </lineage>
</organism>
<evidence type="ECO:0000313" key="3">
    <source>
        <dbReference type="Proteomes" id="UP000094808"/>
    </source>
</evidence>
<gene>
    <name evidence="2" type="ORF">A1QS_12430</name>
</gene>